<comment type="similarity">
    <text evidence="1">Belongs to the helicase family. RecQ subfamily.</text>
</comment>
<evidence type="ECO:0000313" key="16">
    <source>
        <dbReference type="Proteomes" id="UP000244906"/>
    </source>
</evidence>
<dbReference type="GO" id="GO:0005737">
    <property type="term" value="C:cytoplasm"/>
    <property type="evidence" value="ECO:0007669"/>
    <property type="project" value="TreeGrafter"/>
</dbReference>
<dbReference type="InterPro" id="IPR011545">
    <property type="entry name" value="DEAD/DEAH_box_helicase_dom"/>
</dbReference>
<sequence>MQTLQQYFGFDQFRRGQLEIIQSVLQGKSAAAIFPTGSGKSLCYQIPALLLPNLTLVVSPLLALMQDQLSFLQAKGIAAASIDSTQTREQTQQTMRDVQSGQIKVLMISVERLKNERFRNFIHRVPISLLVVDEAHCISEWGHNFRPDYLKLPQYLKEFSIPQALLLTATATPRVIDDMQQKFFIHNHDVQLTGFYRANLKLKVQSVAQHERLETLGQWLSERQQKSGIIYVTQQKTAEDVANALSKRGISAVAYHAGMGHEQREQIQRAFMHNQHQCIVATIAFGMGIDKSDIHYVVHYDLPKSLENYSQEIGRAGRDGQDSECLMLAGRDNLHLLENYVYGDTPDQHEIAQIIEQIQQCQQSQQRWEIMLLPLSNTTNIRMLPLKTLLVYLELEGIIKPLFSWFAEFRFKLLVDQNQLETKFQGERAEFVRALFSSSSKARVWWTVDFDALHQQYPSERSRVTLALDYFQEQGWIELETKQMTEAFEVLKAIPEPAVLAQRLRDMFLTRQQAEINRLQQMLNLFEANSCLSLQLADYFGQTLSTNCGHCSVCTGQTTALQPPIQLPTLQAANLNKACQPLVEKYQSVFSVEPTAVLKARFLSGISSPHLTRIKARQLKTYAELEQYPFDRILKALQQ</sequence>
<dbReference type="GO" id="GO:0046872">
    <property type="term" value="F:metal ion binding"/>
    <property type="evidence" value="ECO:0007669"/>
    <property type="project" value="UniProtKB-KW"/>
</dbReference>
<dbReference type="OrthoDB" id="9760034at2"/>
<dbReference type="InterPro" id="IPR001650">
    <property type="entry name" value="Helicase_C-like"/>
</dbReference>
<accession>A0A2V1H2R9</accession>
<dbReference type="InterPro" id="IPR027417">
    <property type="entry name" value="P-loop_NTPase"/>
</dbReference>
<comment type="caution">
    <text evidence="15">The sequence shown here is derived from an EMBL/GenBank/DDBJ whole genome shotgun (WGS) entry which is preliminary data.</text>
</comment>
<evidence type="ECO:0000259" key="14">
    <source>
        <dbReference type="PROSITE" id="PS51194"/>
    </source>
</evidence>
<keyword evidence="8" id="KW-0413">Isomerase</keyword>
<dbReference type="CDD" id="cd18794">
    <property type="entry name" value="SF2_C_RecQ"/>
    <property type="match status" value="1"/>
</dbReference>
<comment type="catalytic activity">
    <reaction evidence="9">
        <text>Couples ATP hydrolysis with the unwinding of duplex DNA by translocating in the 3'-5' direction.</text>
        <dbReference type="EC" id="5.6.2.4"/>
    </reaction>
</comment>
<evidence type="ECO:0000256" key="6">
    <source>
        <dbReference type="ARBA" id="ARBA00022840"/>
    </source>
</evidence>
<dbReference type="GO" id="GO:0005524">
    <property type="term" value="F:ATP binding"/>
    <property type="evidence" value="ECO:0007669"/>
    <property type="project" value="UniProtKB-KW"/>
</dbReference>
<keyword evidence="2" id="KW-0479">Metal-binding</keyword>
<dbReference type="EMBL" id="QDDL01000002">
    <property type="protein sequence ID" value="PVZ70701.1"/>
    <property type="molecule type" value="Genomic_DNA"/>
</dbReference>
<dbReference type="InterPro" id="IPR032284">
    <property type="entry name" value="RecQ_Zn-bd"/>
</dbReference>
<name>A0A2V1H2R9_9GAMM</name>
<dbReference type="SMART" id="SM00490">
    <property type="entry name" value="HELICc"/>
    <property type="match status" value="1"/>
</dbReference>
<keyword evidence="16" id="KW-1185">Reference proteome</keyword>
<feature type="domain" description="Helicase C-terminal" evidence="14">
    <location>
        <begin position="212"/>
        <end position="379"/>
    </location>
</feature>
<dbReference type="GO" id="GO:0003677">
    <property type="term" value="F:DNA binding"/>
    <property type="evidence" value="ECO:0007669"/>
    <property type="project" value="UniProtKB-KW"/>
</dbReference>
<keyword evidence="5" id="KW-0347">Helicase</keyword>
<dbReference type="Gene3D" id="3.40.50.300">
    <property type="entry name" value="P-loop containing nucleotide triphosphate hydrolases"/>
    <property type="match status" value="2"/>
</dbReference>
<dbReference type="AlphaFoldDB" id="A0A2V1H2R9"/>
<dbReference type="Proteomes" id="UP000244906">
    <property type="component" value="Unassembled WGS sequence"/>
</dbReference>
<feature type="domain" description="Helicase ATP-binding" evidence="13">
    <location>
        <begin position="21"/>
        <end position="189"/>
    </location>
</feature>
<evidence type="ECO:0000256" key="1">
    <source>
        <dbReference type="ARBA" id="ARBA00005446"/>
    </source>
</evidence>
<evidence type="ECO:0000256" key="7">
    <source>
        <dbReference type="ARBA" id="ARBA00023125"/>
    </source>
</evidence>
<dbReference type="EC" id="5.6.2.4" evidence="10"/>
<evidence type="ECO:0000256" key="9">
    <source>
        <dbReference type="ARBA" id="ARBA00034617"/>
    </source>
</evidence>
<dbReference type="InterPro" id="IPR014001">
    <property type="entry name" value="Helicase_ATP-bd"/>
</dbReference>
<dbReference type="Pfam" id="PF00270">
    <property type="entry name" value="DEAD"/>
    <property type="match status" value="1"/>
</dbReference>
<keyword evidence="6" id="KW-0067">ATP-binding</keyword>
<evidence type="ECO:0000256" key="2">
    <source>
        <dbReference type="ARBA" id="ARBA00022723"/>
    </source>
</evidence>
<dbReference type="PANTHER" id="PTHR13710">
    <property type="entry name" value="DNA HELICASE RECQ FAMILY MEMBER"/>
    <property type="match status" value="1"/>
</dbReference>
<dbReference type="InterPro" id="IPR036388">
    <property type="entry name" value="WH-like_DNA-bd_sf"/>
</dbReference>
<evidence type="ECO:0000256" key="10">
    <source>
        <dbReference type="ARBA" id="ARBA00034808"/>
    </source>
</evidence>
<keyword evidence="7" id="KW-0238">DNA-binding</keyword>
<evidence type="ECO:0000256" key="8">
    <source>
        <dbReference type="ARBA" id="ARBA00023235"/>
    </source>
</evidence>
<evidence type="ECO:0000256" key="3">
    <source>
        <dbReference type="ARBA" id="ARBA00022741"/>
    </source>
</evidence>
<evidence type="ECO:0000256" key="4">
    <source>
        <dbReference type="ARBA" id="ARBA00022801"/>
    </source>
</evidence>
<dbReference type="InterPro" id="IPR004589">
    <property type="entry name" value="DNA_helicase_ATP-dep_RecQ"/>
</dbReference>
<dbReference type="PROSITE" id="PS51192">
    <property type="entry name" value="HELICASE_ATP_BIND_1"/>
    <property type="match status" value="1"/>
</dbReference>
<evidence type="ECO:0000256" key="11">
    <source>
        <dbReference type="ARBA" id="ARBA00044535"/>
    </source>
</evidence>
<keyword evidence="4" id="KW-0378">Hydrolase</keyword>
<dbReference type="SUPFAM" id="SSF52540">
    <property type="entry name" value="P-loop containing nucleoside triphosphate hydrolases"/>
    <property type="match status" value="1"/>
</dbReference>
<gene>
    <name evidence="15" type="ORF">DC094_08315</name>
</gene>
<dbReference type="GO" id="GO:0006310">
    <property type="term" value="P:DNA recombination"/>
    <property type="evidence" value="ECO:0007669"/>
    <property type="project" value="InterPro"/>
</dbReference>
<dbReference type="Pfam" id="PF16124">
    <property type="entry name" value="RecQ_Zn_bind"/>
    <property type="match status" value="1"/>
</dbReference>
<dbReference type="CDD" id="cd18018">
    <property type="entry name" value="DEXHc_RecQ4-like"/>
    <property type="match status" value="1"/>
</dbReference>
<evidence type="ECO:0000259" key="13">
    <source>
        <dbReference type="PROSITE" id="PS51192"/>
    </source>
</evidence>
<dbReference type="GO" id="GO:0009378">
    <property type="term" value="F:four-way junction helicase activity"/>
    <property type="evidence" value="ECO:0007669"/>
    <property type="project" value="TreeGrafter"/>
</dbReference>
<keyword evidence="3" id="KW-0547">Nucleotide-binding</keyword>
<dbReference type="NCBIfam" id="TIGR00614">
    <property type="entry name" value="recQ_fam"/>
    <property type="match status" value="1"/>
</dbReference>
<dbReference type="GO" id="GO:0043590">
    <property type="term" value="C:bacterial nucleoid"/>
    <property type="evidence" value="ECO:0007669"/>
    <property type="project" value="TreeGrafter"/>
</dbReference>
<dbReference type="Gene3D" id="1.10.10.10">
    <property type="entry name" value="Winged helix-like DNA-binding domain superfamily/Winged helix DNA-binding domain"/>
    <property type="match status" value="1"/>
</dbReference>
<dbReference type="GO" id="GO:0030894">
    <property type="term" value="C:replisome"/>
    <property type="evidence" value="ECO:0007669"/>
    <property type="project" value="TreeGrafter"/>
</dbReference>
<organism evidence="15 16">
    <name type="scientific">Pelagibaculum spongiae</name>
    <dbReference type="NCBI Taxonomy" id="2080658"/>
    <lineage>
        <taxon>Bacteria</taxon>
        <taxon>Pseudomonadati</taxon>
        <taxon>Pseudomonadota</taxon>
        <taxon>Gammaproteobacteria</taxon>
        <taxon>Oceanospirillales</taxon>
        <taxon>Pelagibaculum</taxon>
    </lineage>
</organism>
<dbReference type="PANTHER" id="PTHR13710:SF105">
    <property type="entry name" value="ATP-DEPENDENT DNA HELICASE Q1"/>
    <property type="match status" value="1"/>
</dbReference>
<reference evidence="15 16" key="1">
    <citation type="submission" date="2018-04" db="EMBL/GenBank/DDBJ databases">
        <title>Thalassorhabdus spongiae gen. nov., sp. nov., isolated from a marine sponge in South-West Iceland.</title>
        <authorList>
            <person name="Knobloch S."/>
            <person name="Daussin A."/>
            <person name="Johannsson R."/>
            <person name="Marteinsson V.T."/>
        </authorList>
    </citation>
    <scope>NUCLEOTIDE SEQUENCE [LARGE SCALE GENOMIC DNA]</scope>
    <source>
        <strain evidence="15 16">Hp12</strain>
    </source>
</reference>
<dbReference type="GO" id="GO:0006281">
    <property type="term" value="P:DNA repair"/>
    <property type="evidence" value="ECO:0007669"/>
    <property type="project" value="TreeGrafter"/>
</dbReference>
<dbReference type="InterPro" id="IPR002464">
    <property type="entry name" value="DNA/RNA_helicase_DEAH_CS"/>
</dbReference>
<evidence type="ECO:0000256" key="12">
    <source>
        <dbReference type="ARBA" id="ARBA00044550"/>
    </source>
</evidence>
<dbReference type="SMART" id="SM00487">
    <property type="entry name" value="DEXDc"/>
    <property type="match status" value="1"/>
</dbReference>
<dbReference type="PROSITE" id="PS51194">
    <property type="entry name" value="HELICASE_CTER"/>
    <property type="match status" value="1"/>
</dbReference>
<dbReference type="Pfam" id="PF00271">
    <property type="entry name" value="Helicase_C"/>
    <property type="match status" value="1"/>
</dbReference>
<dbReference type="GO" id="GO:0016787">
    <property type="term" value="F:hydrolase activity"/>
    <property type="evidence" value="ECO:0007669"/>
    <property type="project" value="UniProtKB-KW"/>
</dbReference>
<evidence type="ECO:0000313" key="15">
    <source>
        <dbReference type="EMBL" id="PVZ70701.1"/>
    </source>
</evidence>
<dbReference type="PROSITE" id="PS00690">
    <property type="entry name" value="DEAH_ATP_HELICASE"/>
    <property type="match status" value="1"/>
</dbReference>
<dbReference type="GO" id="GO:0043138">
    <property type="term" value="F:3'-5' DNA helicase activity"/>
    <property type="evidence" value="ECO:0007669"/>
    <property type="project" value="UniProtKB-EC"/>
</dbReference>
<proteinExistence type="inferred from homology"/>
<protein>
    <recommendedName>
        <fullName evidence="11">ATP-dependent DNA helicase RecQ</fullName>
        <ecNumber evidence="10">5.6.2.4</ecNumber>
    </recommendedName>
    <alternativeName>
        <fullName evidence="12">DNA 3'-5' helicase RecQ</fullName>
    </alternativeName>
</protein>
<evidence type="ECO:0000256" key="5">
    <source>
        <dbReference type="ARBA" id="ARBA00022806"/>
    </source>
</evidence>